<organism evidence="2 3">
    <name type="scientific">Actinomyces denticolens</name>
    <dbReference type="NCBI Taxonomy" id="52767"/>
    <lineage>
        <taxon>Bacteria</taxon>
        <taxon>Bacillati</taxon>
        <taxon>Actinomycetota</taxon>
        <taxon>Actinomycetes</taxon>
        <taxon>Actinomycetales</taxon>
        <taxon>Actinomycetaceae</taxon>
        <taxon>Actinomyces</taxon>
    </lineage>
</organism>
<evidence type="ECO:0000256" key="1">
    <source>
        <dbReference type="SAM" id="MobiDB-lite"/>
    </source>
</evidence>
<protein>
    <submittedName>
        <fullName evidence="2">Uncharacterized protein</fullName>
    </submittedName>
</protein>
<proteinExistence type="predicted"/>
<dbReference type="EMBL" id="FQYL01000003">
    <property type="protein sequence ID" value="SHI65005.1"/>
    <property type="molecule type" value="Genomic_DNA"/>
</dbReference>
<accession>A0ABY1I5Y6</accession>
<dbReference type="Proteomes" id="UP000184390">
    <property type="component" value="Unassembled WGS sequence"/>
</dbReference>
<comment type="caution">
    <text evidence="2">The sequence shown here is derived from an EMBL/GenBank/DDBJ whole genome shotgun (WGS) entry which is preliminary data.</text>
</comment>
<feature type="region of interest" description="Disordered" evidence="1">
    <location>
        <begin position="27"/>
        <end position="66"/>
    </location>
</feature>
<sequence>MYEAAYDTDTSTGVTPPWRRALERVNTTVQSDDPSGAPGTHGIPNPVQSTSPSSVSTSNRDARAATVTDVEPAVAVIDEVFSPGWGVRPA</sequence>
<dbReference type="RefSeq" id="WP_073451987.1">
    <property type="nucleotide sequence ID" value="NZ_BDIO01000007.1"/>
</dbReference>
<feature type="compositionally biased region" description="Low complexity" evidence="1">
    <location>
        <begin position="45"/>
        <end position="59"/>
    </location>
</feature>
<keyword evidence="3" id="KW-1185">Reference proteome</keyword>
<name>A0ABY1I5Y6_9ACTO</name>
<reference evidence="2 3" key="1">
    <citation type="submission" date="2016-11" db="EMBL/GenBank/DDBJ databases">
        <authorList>
            <person name="Varghese N."/>
            <person name="Submissions S."/>
        </authorList>
    </citation>
    <scope>NUCLEOTIDE SEQUENCE [LARGE SCALE GENOMIC DNA]</scope>
    <source>
        <strain evidence="2 3">PA</strain>
    </source>
</reference>
<gene>
    <name evidence="2" type="ORF">SAMN05216246_103242</name>
</gene>
<evidence type="ECO:0000313" key="2">
    <source>
        <dbReference type="EMBL" id="SHI65005.1"/>
    </source>
</evidence>
<evidence type="ECO:0000313" key="3">
    <source>
        <dbReference type="Proteomes" id="UP000184390"/>
    </source>
</evidence>